<feature type="region of interest" description="Disordered" evidence="1">
    <location>
        <begin position="172"/>
        <end position="212"/>
    </location>
</feature>
<feature type="compositionally biased region" description="Basic and acidic residues" evidence="1">
    <location>
        <begin position="761"/>
        <end position="771"/>
    </location>
</feature>
<dbReference type="RefSeq" id="XP_016630639.1">
    <property type="nucleotide sequence ID" value="XM_016778279.1"/>
</dbReference>
<organism evidence="2 3">
    <name type="scientific">Fonsecaea multimorphosa CBS 102226</name>
    <dbReference type="NCBI Taxonomy" id="1442371"/>
    <lineage>
        <taxon>Eukaryota</taxon>
        <taxon>Fungi</taxon>
        <taxon>Dikarya</taxon>
        <taxon>Ascomycota</taxon>
        <taxon>Pezizomycotina</taxon>
        <taxon>Eurotiomycetes</taxon>
        <taxon>Chaetothyriomycetidae</taxon>
        <taxon>Chaetothyriales</taxon>
        <taxon>Herpotrichiellaceae</taxon>
        <taxon>Fonsecaea</taxon>
    </lineage>
</organism>
<feature type="compositionally biased region" description="Basic and acidic residues" evidence="1">
    <location>
        <begin position="588"/>
        <end position="597"/>
    </location>
</feature>
<sequence>MGANNSVIDTEVPLFSEKFPNITIRPLNPHTTTAQPDRESNKTAGTSHGHNQVRTTSVTRDGISSKAHPQPRRLPPVESRETVKSQAFQLTRWRIVDETDELYESCEIGNSESPAVSRNSLTISSNSDFDIKPSLAEIDEALARYQAHPLSNPEKAGSLLSPIILDASPAKLRQSSLDKHSLKSSPANPKQSPLNKRSLNPSPEPKRKRRLIPTKRAVEIANQKFERFGGMRDYLQNQPTAPRARPSTYSQEEFGFVNPFPDGFPLSDEEGHLRPEAHPGSCLYQDSDDEDEGYWSKVVSPVDSAETPEEEQARLKELLSRFHKRKQTGAKSSAKIKTEVDEGLLKLAREYMHRYEEAGAERSRQLREKALRRRGLLPTLENSALEGDSSSDHGKTLSDTGVDNGSNRERDSSLEHIKTLSHAGAENGFNSGLFCDDDCQAQSVEDVLDIAQEHDMENRKPIQSEVRDNLKTDRHTPCKGPTTQNPASRAAAERFRTQSRHLSDHHEPQTHDNESAASFNSRDSHILSSSSEGLCLRAKEERLREAKKPGVSPLMAKGVSNPPSNDQCITDDEINPRARSNRPQVANDRARALKLETEQQESQVSASAGNETNCNPSIRKPSGREMMGQERNAVIEQKRAVVTEQKRDAVIEQERNVVMEKNRDAVVEQKRNDVEQKRDTVIEQKEEMIFPGRRLSGLETLVAKRGAASEQSLDVKPVDRPLSGLEMLAAKQGAVSQQKPDPEPVARPLSGLEMLAAKQGAGREQKVDSKPVARPLSGLQTLNSRGTESQPRQENGVRPSTSITPGPNKGLTLPKSFDQLSEEEKDVIVQHEIAKERKRDLDALGSVFWVFAQLRCFPDREITERTMQRETNELYDIGKFIAIVIEQGKPGKMRRVRVQDIRENIRRRIQKTLADGSEEPDDVTIMTEMRRTFSQKHIDFINDETPKVQAEIDHWGYLRSEYSSKRHNSRPREHRKKERPKERTDEKSSKKQVRFAAEEKRTTQNKRPKGQGKTVEKRQTQADRQEQLIEKLRAQLKRFETADAEDLAELQSQVAEIEAELEREKQEDDESEEDDGAEFVFGAGQETVPAPAKSPSQTTQEPTTDEEQELQEINRLEDARQRESADTPGAGQQRPDAELLKRMQLKKSLPNPSQSFDPELLRQMQFRREQQLEAATDSTIIDRAAVGESDSEAEAADEYASDDDDTDEDEDRQVHRYTVWGTFVGMEIYKDADHYYLMKTYDATKAEAKVREIISGIHQHVLKNGTVLDHLTVVTEWHHGLMEQHIAVGESATTIARAWVECDLVDLNRKAFRAAKRQGAVKQVTTFAVHWEKTITPVASGAEEEAENETTTADSDGIDDLFEEPAEDKANSTSQATAPVTTTIPQDEIQHFTTPILANRHAKAVYLTWHNTFLPGWQNEGYRQLESDSMEEYLETLGSWGLFFREESFERAEVDEGGGPGRRVEEKFKVWVKKIAVSGPGN</sequence>
<feature type="region of interest" description="Disordered" evidence="1">
    <location>
        <begin position="963"/>
        <end position="1024"/>
    </location>
</feature>
<feature type="compositionally biased region" description="Polar residues" evidence="1">
    <location>
        <begin position="183"/>
        <end position="201"/>
    </location>
</feature>
<dbReference type="VEuPathDB" id="FungiDB:Z520_07782"/>
<feature type="compositionally biased region" description="Basic residues" evidence="1">
    <location>
        <begin position="965"/>
        <end position="978"/>
    </location>
</feature>
<dbReference type="GeneID" id="27713528"/>
<feature type="region of interest" description="Disordered" evidence="1">
    <location>
        <begin position="1338"/>
        <end position="1359"/>
    </location>
</feature>
<feature type="compositionally biased region" description="Polar residues" evidence="1">
    <location>
        <begin position="778"/>
        <end position="805"/>
    </location>
</feature>
<feature type="compositionally biased region" description="Basic and acidic residues" evidence="1">
    <location>
        <begin position="1014"/>
        <end position="1024"/>
    </location>
</feature>
<feature type="compositionally biased region" description="Polar residues" evidence="1">
    <location>
        <begin position="600"/>
        <end position="616"/>
    </location>
</feature>
<evidence type="ECO:0000313" key="3">
    <source>
        <dbReference type="Proteomes" id="UP000053411"/>
    </source>
</evidence>
<feature type="region of interest" description="Disordered" evidence="1">
    <location>
        <begin position="1171"/>
        <end position="1212"/>
    </location>
</feature>
<feature type="compositionally biased region" description="Polar residues" evidence="1">
    <location>
        <begin position="515"/>
        <end position="532"/>
    </location>
</feature>
<feature type="region of interest" description="Disordered" evidence="1">
    <location>
        <begin position="1053"/>
        <end position="1136"/>
    </location>
</feature>
<proteinExistence type="predicted"/>
<reference evidence="2 3" key="1">
    <citation type="submission" date="2015-01" db="EMBL/GenBank/DDBJ databases">
        <title>The Genome Sequence of Fonsecaea multimorphosa CBS 102226.</title>
        <authorList>
            <consortium name="The Broad Institute Genomics Platform"/>
            <person name="Cuomo C."/>
            <person name="de Hoog S."/>
            <person name="Gorbushina A."/>
            <person name="Stielow B."/>
            <person name="Teixiera M."/>
            <person name="Abouelleil A."/>
            <person name="Chapman S.B."/>
            <person name="Priest M."/>
            <person name="Young S.K."/>
            <person name="Wortman J."/>
            <person name="Nusbaum C."/>
            <person name="Birren B."/>
        </authorList>
    </citation>
    <scope>NUCLEOTIDE SEQUENCE [LARGE SCALE GENOMIC DNA]</scope>
    <source>
        <strain evidence="2 3">CBS 102226</strain>
    </source>
</reference>
<feature type="compositionally biased region" description="Basic and acidic residues" evidence="1">
    <location>
        <begin position="1112"/>
        <end position="1125"/>
    </location>
</feature>
<dbReference type="Proteomes" id="UP000053411">
    <property type="component" value="Unassembled WGS sequence"/>
</dbReference>
<protein>
    <submittedName>
        <fullName evidence="2">Uncharacterized protein</fullName>
    </submittedName>
</protein>
<feature type="region of interest" description="Disordered" evidence="1">
    <location>
        <begin position="374"/>
        <end position="412"/>
    </location>
</feature>
<feature type="compositionally biased region" description="Polar residues" evidence="1">
    <location>
        <begin position="42"/>
        <end position="59"/>
    </location>
</feature>
<accession>A0A0D2IHK3</accession>
<feature type="region of interest" description="Disordered" evidence="1">
    <location>
        <begin position="22"/>
        <end position="83"/>
    </location>
</feature>
<evidence type="ECO:0000256" key="1">
    <source>
        <dbReference type="SAM" id="MobiDB-lite"/>
    </source>
</evidence>
<keyword evidence="3" id="KW-1185">Reference proteome</keyword>
<feature type="compositionally biased region" description="Basic and acidic residues" evidence="1">
    <location>
        <begin position="537"/>
        <end position="548"/>
    </location>
</feature>
<feature type="compositionally biased region" description="Basic and acidic residues" evidence="1">
    <location>
        <begin position="452"/>
        <end position="476"/>
    </location>
</feature>
<name>A0A0D2IHK3_9EURO</name>
<dbReference type="EMBL" id="KN848077">
    <property type="protein sequence ID" value="KIX96516.1"/>
    <property type="molecule type" value="Genomic_DNA"/>
</dbReference>
<dbReference type="OrthoDB" id="4157653at2759"/>
<gene>
    <name evidence="2" type="ORF">Z520_07782</name>
</gene>
<feature type="region of interest" description="Disordered" evidence="1">
    <location>
        <begin position="452"/>
        <end position="627"/>
    </location>
</feature>
<feature type="compositionally biased region" description="Acidic residues" evidence="1">
    <location>
        <begin position="1067"/>
        <end position="1077"/>
    </location>
</feature>
<feature type="compositionally biased region" description="Acidic residues" evidence="1">
    <location>
        <begin position="1189"/>
        <end position="1211"/>
    </location>
</feature>
<feature type="compositionally biased region" description="Basic and acidic residues" evidence="1">
    <location>
        <begin position="491"/>
        <end position="514"/>
    </location>
</feature>
<feature type="region of interest" description="Disordered" evidence="1">
    <location>
        <begin position="758"/>
        <end position="814"/>
    </location>
</feature>
<feature type="compositionally biased region" description="Basic and acidic residues" evidence="1">
    <location>
        <begin position="979"/>
        <end position="989"/>
    </location>
</feature>
<evidence type="ECO:0000313" key="2">
    <source>
        <dbReference type="EMBL" id="KIX96516.1"/>
    </source>
</evidence>